<reference evidence="1" key="1">
    <citation type="submission" date="2015-12" db="EMBL/GenBank/DDBJ databases">
        <title>De novo transcriptome assembly of four potential Pierce s Disease insect vectors from Arizona vineyards.</title>
        <authorList>
            <person name="Tassone E.E."/>
        </authorList>
    </citation>
    <scope>NUCLEOTIDE SEQUENCE</scope>
</reference>
<sequence length="130" mass="14539">MEFVKDVDLTDTSSIKNKTEEDKILKTITHRENIDNLNPCLEDAVEEVQQSVKSYITSVKEAGDRINMAGHSNVLVCPLSVTSINPSPTKEESIPLEENIEATPEIPNMKKWKKLLCFAGCFQPKLTHPA</sequence>
<protein>
    <submittedName>
        <fullName evidence="1">Uncharacterized protein</fullName>
    </submittedName>
</protein>
<name>A0A1B6CBQ5_9HEMI</name>
<gene>
    <name evidence="1" type="ORF">g.392</name>
</gene>
<accession>A0A1B6CBQ5</accession>
<organism evidence="1">
    <name type="scientific">Clastoptera arizonana</name>
    <name type="common">Arizona spittle bug</name>
    <dbReference type="NCBI Taxonomy" id="38151"/>
    <lineage>
        <taxon>Eukaryota</taxon>
        <taxon>Metazoa</taxon>
        <taxon>Ecdysozoa</taxon>
        <taxon>Arthropoda</taxon>
        <taxon>Hexapoda</taxon>
        <taxon>Insecta</taxon>
        <taxon>Pterygota</taxon>
        <taxon>Neoptera</taxon>
        <taxon>Paraneoptera</taxon>
        <taxon>Hemiptera</taxon>
        <taxon>Auchenorrhyncha</taxon>
        <taxon>Cercopoidea</taxon>
        <taxon>Clastopteridae</taxon>
        <taxon>Clastoptera</taxon>
    </lineage>
</organism>
<evidence type="ECO:0000313" key="1">
    <source>
        <dbReference type="EMBL" id="JAS10902.1"/>
    </source>
</evidence>
<dbReference type="AlphaFoldDB" id="A0A1B6CBQ5"/>
<dbReference type="EMBL" id="GEDC01026396">
    <property type="protein sequence ID" value="JAS10902.1"/>
    <property type="molecule type" value="Transcribed_RNA"/>
</dbReference>
<proteinExistence type="predicted"/>